<dbReference type="EMBL" id="DVHI01000025">
    <property type="protein sequence ID" value="HIR62221.1"/>
    <property type="molecule type" value="Genomic_DNA"/>
</dbReference>
<evidence type="ECO:0000256" key="6">
    <source>
        <dbReference type="ARBA" id="ARBA00023235"/>
    </source>
</evidence>
<dbReference type="GO" id="GO:0006094">
    <property type="term" value="P:gluconeogenesis"/>
    <property type="evidence" value="ECO:0007669"/>
    <property type="project" value="UniProtKB-UniRule"/>
</dbReference>
<dbReference type="GO" id="GO:0051156">
    <property type="term" value="P:glucose 6-phosphate metabolic process"/>
    <property type="evidence" value="ECO:0007669"/>
    <property type="project" value="TreeGrafter"/>
</dbReference>
<dbReference type="InterPro" id="IPR035482">
    <property type="entry name" value="SIS_PGI_2"/>
</dbReference>
<dbReference type="Pfam" id="PF00342">
    <property type="entry name" value="PGI"/>
    <property type="match status" value="1"/>
</dbReference>
<dbReference type="FunFam" id="3.40.50.10490:FF:000016">
    <property type="entry name" value="Glucose-6-phosphate isomerase"/>
    <property type="match status" value="1"/>
</dbReference>
<dbReference type="PANTHER" id="PTHR11469">
    <property type="entry name" value="GLUCOSE-6-PHOSPHATE ISOMERASE"/>
    <property type="match status" value="1"/>
</dbReference>
<evidence type="ECO:0000256" key="9">
    <source>
        <dbReference type="RuleBase" id="RU000612"/>
    </source>
</evidence>
<dbReference type="Gene3D" id="3.40.50.10490">
    <property type="entry name" value="Glucose-6-phosphate isomerase like protein, domain 1"/>
    <property type="match status" value="2"/>
</dbReference>
<comment type="caution">
    <text evidence="8">Lacks conserved residue(s) required for the propagation of feature annotation.</text>
</comment>
<dbReference type="InterPro" id="IPR018189">
    <property type="entry name" value="Phosphoglucose_isomerase_CS"/>
</dbReference>
<dbReference type="InterPro" id="IPR035476">
    <property type="entry name" value="SIS_PGI_1"/>
</dbReference>
<proteinExistence type="inferred from homology"/>
<keyword evidence="4 8" id="KW-0963">Cytoplasm</keyword>
<evidence type="ECO:0000256" key="1">
    <source>
        <dbReference type="ARBA" id="ARBA00004926"/>
    </source>
</evidence>
<dbReference type="HAMAP" id="MF_00473">
    <property type="entry name" value="G6P_isomerase"/>
    <property type="match status" value="1"/>
</dbReference>
<name>A0A9D1E0H1_9BACT</name>
<comment type="function">
    <text evidence="8">Catalyzes the reversible isomerization of glucose-6-phosphate to fructose-6-phosphate.</text>
</comment>
<dbReference type="CDD" id="cd05016">
    <property type="entry name" value="SIS_PGI_2"/>
    <property type="match status" value="1"/>
</dbReference>
<comment type="subcellular location">
    <subcellularLocation>
        <location evidence="8">Cytoplasm</location>
    </subcellularLocation>
</comment>
<reference evidence="10" key="2">
    <citation type="journal article" date="2021" name="PeerJ">
        <title>Extensive microbial diversity within the chicken gut microbiome revealed by metagenomics and culture.</title>
        <authorList>
            <person name="Gilroy R."/>
            <person name="Ravi A."/>
            <person name="Getino M."/>
            <person name="Pursley I."/>
            <person name="Horton D.L."/>
            <person name="Alikhan N.F."/>
            <person name="Baker D."/>
            <person name="Gharbi K."/>
            <person name="Hall N."/>
            <person name="Watson M."/>
            <person name="Adriaenssens E.M."/>
            <person name="Foster-Nyarko E."/>
            <person name="Jarju S."/>
            <person name="Secka A."/>
            <person name="Antonio M."/>
            <person name="Oren A."/>
            <person name="Chaudhuri R.R."/>
            <person name="La Ragione R."/>
            <person name="Hildebrand F."/>
            <person name="Pallen M.J."/>
        </authorList>
    </citation>
    <scope>NUCLEOTIDE SEQUENCE</scope>
    <source>
        <strain evidence="10">ChiHjej13B12-12457</strain>
    </source>
</reference>
<dbReference type="PANTHER" id="PTHR11469:SF1">
    <property type="entry name" value="GLUCOSE-6-PHOSPHATE ISOMERASE"/>
    <property type="match status" value="1"/>
</dbReference>
<dbReference type="PROSITE" id="PS00765">
    <property type="entry name" value="P_GLUCOSE_ISOMERASE_1"/>
    <property type="match status" value="1"/>
</dbReference>
<dbReference type="InterPro" id="IPR046348">
    <property type="entry name" value="SIS_dom_sf"/>
</dbReference>
<dbReference type="AlphaFoldDB" id="A0A9D1E0H1"/>
<dbReference type="GO" id="GO:0005829">
    <property type="term" value="C:cytosol"/>
    <property type="evidence" value="ECO:0007669"/>
    <property type="project" value="TreeGrafter"/>
</dbReference>
<comment type="pathway">
    <text evidence="8">Carbohydrate biosynthesis; gluconeogenesis.</text>
</comment>
<comment type="pathway">
    <text evidence="1 8 9">Carbohydrate degradation; glycolysis; D-glyceraldehyde 3-phosphate and glycerone phosphate from D-glucose: step 2/4.</text>
</comment>
<dbReference type="NCBIfam" id="NF010697">
    <property type="entry name" value="PRK14097.1"/>
    <property type="match status" value="1"/>
</dbReference>
<dbReference type="GO" id="GO:0006096">
    <property type="term" value="P:glycolytic process"/>
    <property type="evidence" value="ECO:0007669"/>
    <property type="project" value="UniProtKB-UniRule"/>
</dbReference>
<dbReference type="GO" id="GO:0004347">
    <property type="term" value="F:glucose-6-phosphate isomerase activity"/>
    <property type="evidence" value="ECO:0007669"/>
    <property type="project" value="UniProtKB-UniRule"/>
</dbReference>
<evidence type="ECO:0000256" key="4">
    <source>
        <dbReference type="ARBA" id="ARBA00022490"/>
    </source>
</evidence>
<dbReference type="PROSITE" id="PS51463">
    <property type="entry name" value="P_GLUCOSE_ISOMERASE_3"/>
    <property type="match status" value="1"/>
</dbReference>
<feature type="active site" description="Proton donor" evidence="8">
    <location>
        <position position="274"/>
    </location>
</feature>
<evidence type="ECO:0000256" key="8">
    <source>
        <dbReference type="HAMAP-Rule" id="MF_00473"/>
    </source>
</evidence>
<accession>A0A9D1E0H1</accession>
<dbReference type="CDD" id="cd05015">
    <property type="entry name" value="SIS_PGI_1"/>
    <property type="match status" value="1"/>
</dbReference>
<evidence type="ECO:0000313" key="10">
    <source>
        <dbReference type="EMBL" id="HIR62221.1"/>
    </source>
</evidence>
<feature type="active site" evidence="8">
    <location>
        <position position="409"/>
    </location>
</feature>
<dbReference type="PRINTS" id="PR00662">
    <property type="entry name" value="G6PISOMERASE"/>
</dbReference>
<dbReference type="Proteomes" id="UP000886744">
    <property type="component" value="Unassembled WGS sequence"/>
</dbReference>
<dbReference type="FunFam" id="3.40.50.10490:FF:000015">
    <property type="entry name" value="Glucose-6-phosphate isomerase"/>
    <property type="match status" value="1"/>
</dbReference>
<evidence type="ECO:0000256" key="5">
    <source>
        <dbReference type="ARBA" id="ARBA00023152"/>
    </source>
</evidence>
<evidence type="ECO:0000256" key="7">
    <source>
        <dbReference type="ARBA" id="ARBA00029321"/>
    </source>
</evidence>
<comment type="caution">
    <text evidence="10">The sequence shown here is derived from an EMBL/GenBank/DDBJ whole genome shotgun (WGS) entry which is preliminary data.</text>
</comment>
<dbReference type="SUPFAM" id="SSF53697">
    <property type="entry name" value="SIS domain"/>
    <property type="match status" value="1"/>
</dbReference>
<evidence type="ECO:0000256" key="2">
    <source>
        <dbReference type="ARBA" id="ARBA00006604"/>
    </source>
</evidence>
<evidence type="ECO:0000256" key="3">
    <source>
        <dbReference type="ARBA" id="ARBA00022432"/>
    </source>
</evidence>
<evidence type="ECO:0000313" key="11">
    <source>
        <dbReference type="Proteomes" id="UP000886744"/>
    </source>
</evidence>
<protein>
    <recommendedName>
        <fullName evidence="8">Glucose-6-phosphate isomerase</fullName>
        <shortName evidence="8">GPI</shortName>
        <ecNumber evidence="8">5.3.1.9</ecNumber>
    </recommendedName>
    <alternativeName>
        <fullName evidence="8">Phosphoglucose isomerase</fullName>
        <shortName evidence="8">PGI</shortName>
    </alternativeName>
    <alternativeName>
        <fullName evidence="8">Phosphohexose isomerase</fullName>
        <shortName evidence="8">PHI</shortName>
    </alternativeName>
</protein>
<keyword evidence="3 8" id="KW-0312">Gluconeogenesis</keyword>
<keyword evidence="5 8" id="KW-0324">Glycolysis</keyword>
<comment type="similarity">
    <text evidence="2 8 9">Belongs to the GPI family.</text>
</comment>
<sequence>MVNVNFKPSKAYIEKALNAFDTLQGRQGRGNDFLGWLDLPSDTPESIVKGCEDIAKEWKDKGVQVAVVIGIGGSYLGAKAALEALSHSFGLNEKGIHVVFAGFNLSEEYHAELIDYIQDKSVAAVVISKSGTTTEPAVAFRVIKEHIEERYGKSEAASRIVAVTDKARGALKSLSDQEGYRTFVIPDNVGGRFSVLTPVGLLPIALAGYDIRALLKGAAAMARRCSERSEENPALIYAAARNEHYDAGKKVEILVNFNPKLQYVGEWWKQLFGESEGKEGKGIFPASVNFTTDLHSMGQYIQEGERMLFETVISVENAGRELVITNDPQNLDGLNFLTGMHLEHCNKMAEAGTRLAHLDGGVPQGRVTVDRIDEYNLGELFMFFEEACGISAYVLGVNPFDQPGVEAYKKNMFALLGKPGYEAQAEAIRKRLE</sequence>
<dbReference type="InterPro" id="IPR001672">
    <property type="entry name" value="G6P_Isomerase"/>
</dbReference>
<dbReference type="EC" id="5.3.1.9" evidence="8"/>
<organism evidence="10 11">
    <name type="scientific">Candidatus Coprenecus avistercoris</name>
    <dbReference type="NCBI Taxonomy" id="2840730"/>
    <lineage>
        <taxon>Bacteria</taxon>
        <taxon>Pseudomonadati</taxon>
        <taxon>Bacteroidota</taxon>
        <taxon>Bacteroidia</taxon>
        <taxon>Bacteroidales</taxon>
        <taxon>Rikenellaceae</taxon>
        <taxon>Rikenellaceae incertae sedis</taxon>
        <taxon>Candidatus Coprenecus</taxon>
    </lineage>
</organism>
<reference evidence="10" key="1">
    <citation type="submission" date="2020-10" db="EMBL/GenBank/DDBJ databases">
        <authorList>
            <person name="Gilroy R."/>
        </authorList>
    </citation>
    <scope>NUCLEOTIDE SEQUENCE</scope>
    <source>
        <strain evidence="10">ChiHjej13B12-12457</strain>
    </source>
</reference>
<dbReference type="GO" id="GO:0097367">
    <property type="term" value="F:carbohydrate derivative binding"/>
    <property type="evidence" value="ECO:0007669"/>
    <property type="project" value="InterPro"/>
</dbReference>
<gene>
    <name evidence="8" type="primary">pgi</name>
    <name evidence="10" type="ORF">IAC94_01685</name>
</gene>
<comment type="catalytic activity">
    <reaction evidence="7 8 9">
        <text>alpha-D-glucose 6-phosphate = beta-D-fructose 6-phosphate</text>
        <dbReference type="Rhea" id="RHEA:11816"/>
        <dbReference type="ChEBI" id="CHEBI:57634"/>
        <dbReference type="ChEBI" id="CHEBI:58225"/>
        <dbReference type="EC" id="5.3.1.9"/>
    </reaction>
</comment>
<keyword evidence="6 8" id="KW-0413">Isomerase</keyword>
<dbReference type="GO" id="GO:0048029">
    <property type="term" value="F:monosaccharide binding"/>
    <property type="evidence" value="ECO:0007669"/>
    <property type="project" value="TreeGrafter"/>
</dbReference>
<dbReference type="PROSITE" id="PS00174">
    <property type="entry name" value="P_GLUCOSE_ISOMERASE_2"/>
    <property type="match status" value="1"/>
</dbReference>